<feature type="domain" description="TNase-like" evidence="1">
    <location>
        <begin position="18"/>
        <end position="125"/>
    </location>
</feature>
<dbReference type="PATRIC" id="fig|1088721.3.peg.2415"/>
<keyword evidence="3" id="KW-1185">Reference proteome</keyword>
<dbReference type="AlphaFoldDB" id="G6EDM3"/>
<evidence type="ECO:0000259" key="1">
    <source>
        <dbReference type="PROSITE" id="PS50830"/>
    </source>
</evidence>
<reference evidence="2 3" key="1">
    <citation type="journal article" date="2012" name="J. Bacteriol.">
        <title>Genome sequence of benzo(a)pyrene-degrading bacterium Novosphingobium pentaromativorans US6-1.</title>
        <authorList>
            <person name="Luo Y.R."/>
            <person name="Kang S.G."/>
            <person name="Kim S.J."/>
            <person name="Kim M.R."/>
            <person name="Li N."/>
            <person name="Lee J.H."/>
            <person name="Kwon K.K."/>
        </authorList>
    </citation>
    <scope>NUCLEOTIDE SEQUENCE [LARGE SCALE GENOMIC DNA]</scope>
    <source>
        <strain evidence="2 3">US6-1</strain>
    </source>
</reference>
<evidence type="ECO:0000313" key="2">
    <source>
        <dbReference type="EMBL" id="EHJ60511.1"/>
    </source>
</evidence>
<organism evidence="2 3">
    <name type="scientific">Novosphingobium pentaromativorans US6-1</name>
    <dbReference type="NCBI Taxonomy" id="1088721"/>
    <lineage>
        <taxon>Bacteria</taxon>
        <taxon>Pseudomonadati</taxon>
        <taxon>Pseudomonadota</taxon>
        <taxon>Alphaproteobacteria</taxon>
        <taxon>Sphingomonadales</taxon>
        <taxon>Sphingomonadaceae</taxon>
        <taxon>Novosphingobium</taxon>
    </lineage>
</organism>
<dbReference type="Proteomes" id="UP000004030">
    <property type="component" value="Unassembled WGS sequence"/>
</dbReference>
<dbReference type="Pfam" id="PF00565">
    <property type="entry name" value="SNase"/>
    <property type="match status" value="1"/>
</dbReference>
<evidence type="ECO:0000313" key="3">
    <source>
        <dbReference type="Proteomes" id="UP000004030"/>
    </source>
</evidence>
<dbReference type="EMBL" id="AGFM01000037">
    <property type="protein sequence ID" value="EHJ60511.1"/>
    <property type="molecule type" value="Genomic_DNA"/>
</dbReference>
<name>G6EDM3_9SPHN</name>
<comment type="caution">
    <text evidence="2">The sequence shown here is derived from an EMBL/GenBank/DDBJ whole genome shotgun (WGS) entry which is preliminary data.</text>
</comment>
<dbReference type="eggNOG" id="COG1525">
    <property type="taxonomic scope" value="Bacteria"/>
</dbReference>
<dbReference type="PROSITE" id="PS50830">
    <property type="entry name" value="TNASE_3"/>
    <property type="match status" value="1"/>
</dbReference>
<dbReference type="InterPro" id="IPR016071">
    <property type="entry name" value="Staphylococal_nuclease_OB-fold"/>
</dbReference>
<dbReference type="InterPro" id="IPR035437">
    <property type="entry name" value="SNase_OB-fold_sf"/>
</dbReference>
<gene>
    <name evidence="2" type="ORF">NSU_2444</name>
</gene>
<sequence>MWMEAGWPGIARVAGTNAAPSLCIGSVHDGDTIRTCAGERVRIENIDAPELPDSPKCTDRRRQGWCDYSLAVRSRDELASFLKGGHVAISRSGTDRYGRTLARILVDGRDVGDHLVELGLARPWQ</sequence>
<dbReference type="Gene3D" id="2.40.50.90">
    <property type="match status" value="1"/>
</dbReference>
<proteinExistence type="predicted"/>
<dbReference type="SUPFAM" id="SSF50199">
    <property type="entry name" value="Staphylococcal nuclease"/>
    <property type="match status" value="1"/>
</dbReference>
<dbReference type="RefSeq" id="WP_007013359.1">
    <property type="nucleotide sequence ID" value="NZ_AGFM01000037.1"/>
</dbReference>
<protein>
    <recommendedName>
        <fullName evidence="1">TNase-like domain-containing protein</fullName>
    </recommendedName>
</protein>
<accession>G6EDM3</accession>